<evidence type="ECO:0000256" key="5">
    <source>
        <dbReference type="ARBA" id="ARBA00022898"/>
    </source>
</evidence>
<dbReference type="OrthoDB" id="2414662at2759"/>
<evidence type="ECO:0000313" key="7">
    <source>
        <dbReference type="EMBL" id="KAG8464428.1"/>
    </source>
</evidence>
<protein>
    <recommendedName>
        <fullName evidence="6">Aminotransferase class I/classII large domain-containing protein</fullName>
    </recommendedName>
</protein>
<evidence type="ECO:0000256" key="1">
    <source>
        <dbReference type="ARBA" id="ARBA00001933"/>
    </source>
</evidence>
<dbReference type="GO" id="GO:0006520">
    <property type="term" value="P:amino acid metabolic process"/>
    <property type="evidence" value="ECO:0007669"/>
    <property type="project" value="InterPro"/>
</dbReference>
<dbReference type="AlphaFoldDB" id="A0A8J5XHQ1"/>
<gene>
    <name evidence="7" type="ORF">KFE25_003491</name>
</gene>
<dbReference type="PANTHER" id="PTHR46383">
    <property type="entry name" value="ASPARTATE AMINOTRANSFERASE"/>
    <property type="match status" value="1"/>
</dbReference>
<dbReference type="InterPro" id="IPR004839">
    <property type="entry name" value="Aminotransferase_I/II_large"/>
</dbReference>
<dbReference type="InterPro" id="IPR050596">
    <property type="entry name" value="AspAT/PAT-like"/>
</dbReference>
<evidence type="ECO:0000256" key="2">
    <source>
        <dbReference type="ARBA" id="ARBA00007441"/>
    </source>
</evidence>
<keyword evidence="5" id="KW-0663">Pyridoxal phosphate</keyword>
<dbReference type="OMA" id="RGSCYET"/>
<name>A0A8J5XHQ1_DIALT</name>
<evidence type="ECO:0000259" key="6">
    <source>
        <dbReference type="Pfam" id="PF00155"/>
    </source>
</evidence>
<comment type="similarity">
    <text evidence="2">Belongs to the class-I pyridoxal-phosphate-dependent aminotransferase family.</text>
</comment>
<dbReference type="PROSITE" id="PS00105">
    <property type="entry name" value="AA_TRANSFER_CLASS_1"/>
    <property type="match status" value="1"/>
</dbReference>
<sequence length="413" mass="43782">MSTGSYPRARFAVSPLVAGVATSKTVAIFSQTSEMKSRGEAVNAALCVGQPDFPPPPAVVEATAEAAAKGLTTYTALLGTLELRRAICEYLVRAKGTPYAEDEVMVSGGGKQAIYEAMVALCQPGDEVVIPAPYYTSYPDIVGLAGATSVIMPTHPSDDYVPTVAELERALNERTRILILCNPCNPTGAVIPRERLEQIAQLLRRPDLAHILVLSDEIYEAITYGVPHVSFAALDGMKERTLTINGFSKAYSMTGYRLGYLAAPVPIIKAASRLQAQISSCASSISQHAGVAALTRTPDDLIAGHVAALCAKRDLALELLRQIPNVSCPTPEGAFYLLPDISAYFGRKTAAGELIGSAEAACIHLLHEYKVALVPGEAFGAPATVRLSYAATHDEIRDAITKLGACLSALRLP</sequence>
<feature type="domain" description="Aminotransferase class I/classII large" evidence="6">
    <location>
        <begin position="46"/>
        <end position="402"/>
    </location>
</feature>
<comment type="caution">
    <text evidence="7">The sequence shown here is derived from an EMBL/GenBank/DDBJ whole genome shotgun (WGS) entry which is preliminary data.</text>
</comment>
<organism evidence="7 8">
    <name type="scientific">Diacronema lutheri</name>
    <name type="common">Unicellular marine alga</name>
    <name type="synonym">Monochrysis lutheri</name>
    <dbReference type="NCBI Taxonomy" id="2081491"/>
    <lineage>
        <taxon>Eukaryota</taxon>
        <taxon>Haptista</taxon>
        <taxon>Haptophyta</taxon>
        <taxon>Pavlovophyceae</taxon>
        <taxon>Pavlovales</taxon>
        <taxon>Pavlovaceae</taxon>
        <taxon>Diacronema</taxon>
    </lineage>
</organism>
<evidence type="ECO:0000313" key="8">
    <source>
        <dbReference type="Proteomes" id="UP000751190"/>
    </source>
</evidence>
<dbReference type="InterPro" id="IPR004838">
    <property type="entry name" value="NHTrfase_class1_PyrdxlP-BS"/>
</dbReference>
<dbReference type="Proteomes" id="UP000751190">
    <property type="component" value="Unassembled WGS sequence"/>
</dbReference>
<accession>A0A8J5XHQ1</accession>
<dbReference type="InterPro" id="IPR015424">
    <property type="entry name" value="PyrdxlP-dep_Trfase"/>
</dbReference>
<evidence type="ECO:0000256" key="4">
    <source>
        <dbReference type="ARBA" id="ARBA00022679"/>
    </source>
</evidence>
<dbReference type="GO" id="GO:0030170">
    <property type="term" value="F:pyridoxal phosphate binding"/>
    <property type="evidence" value="ECO:0007669"/>
    <property type="project" value="InterPro"/>
</dbReference>
<dbReference type="EMBL" id="JAGTXO010000013">
    <property type="protein sequence ID" value="KAG8464428.1"/>
    <property type="molecule type" value="Genomic_DNA"/>
</dbReference>
<evidence type="ECO:0000256" key="3">
    <source>
        <dbReference type="ARBA" id="ARBA00022576"/>
    </source>
</evidence>
<dbReference type="PANTHER" id="PTHR46383:SF1">
    <property type="entry name" value="ASPARTATE AMINOTRANSFERASE"/>
    <property type="match status" value="1"/>
</dbReference>
<dbReference type="SUPFAM" id="SSF53383">
    <property type="entry name" value="PLP-dependent transferases"/>
    <property type="match status" value="1"/>
</dbReference>
<comment type="cofactor">
    <cofactor evidence="1">
        <name>pyridoxal 5'-phosphate</name>
        <dbReference type="ChEBI" id="CHEBI:597326"/>
    </cofactor>
</comment>
<dbReference type="InterPro" id="IPR015422">
    <property type="entry name" value="PyrdxlP-dep_Trfase_small"/>
</dbReference>
<dbReference type="Gene3D" id="3.40.640.10">
    <property type="entry name" value="Type I PLP-dependent aspartate aminotransferase-like (Major domain)"/>
    <property type="match status" value="1"/>
</dbReference>
<dbReference type="GO" id="GO:0033853">
    <property type="term" value="F:aspartate-prephenate aminotransferase activity"/>
    <property type="evidence" value="ECO:0007669"/>
    <property type="project" value="UniProtKB-ARBA"/>
</dbReference>
<keyword evidence="4" id="KW-0808">Transferase</keyword>
<keyword evidence="8" id="KW-1185">Reference proteome</keyword>
<dbReference type="GO" id="GO:0033854">
    <property type="term" value="F:glutamate-prephenate aminotransferase activity"/>
    <property type="evidence" value="ECO:0007669"/>
    <property type="project" value="UniProtKB-ARBA"/>
</dbReference>
<dbReference type="Gene3D" id="3.90.1150.10">
    <property type="entry name" value="Aspartate Aminotransferase, domain 1"/>
    <property type="match status" value="1"/>
</dbReference>
<dbReference type="InterPro" id="IPR015421">
    <property type="entry name" value="PyrdxlP-dep_Trfase_major"/>
</dbReference>
<dbReference type="CDD" id="cd00609">
    <property type="entry name" value="AAT_like"/>
    <property type="match status" value="1"/>
</dbReference>
<reference evidence="7" key="1">
    <citation type="submission" date="2021-05" db="EMBL/GenBank/DDBJ databases">
        <title>The genome of the haptophyte Pavlova lutheri (Diacronema luteri, Pavlovales) - a model for lipid biosynthesis in eukaryotic algae.</title>
        <authorList>
            <person name="Hulatt C.J."/>
            <person name="Posewitz M.C."/>
        </authorList>
    </citation>
    <scope>NUCLEOTIDE SEQUENCE</scope>
    <source>
        <strain evidence="7">NIVA-4/92</strain>
    </source>
</reference>
<dbReference type="Pfam" id="PF00155">
    <property type="entry name" value="Aminotran_1_2"/>
    <property type="match status" value="1"/>
</dbReference>
<proteinExistence type="inferred from homology"/>
<dbReference type="FunFam" id="3.40.640.10:FF:000033">
    <property type="entry name" value="Aspartate aminotransferase"/>
    <property type="match status" value="1"/>
</dbReference>
<keyword evidence="3" id="KW-0032">Aminotransferase</keyword>